<feature type="non-terminal residue" evidence="2">
    <location>
        <position position="321"/>
    </location>
</feature>
<comment type="caution">
    <text evidence="2">The sequence shown here is derived from an EMBL/GenBank/DDBJ whole genome shotgun (WGS) entry which is preliminary data.</text>
</comment>
<feature type="compositionally biased region" description="Basic and acidic residues" evidence="1">
    <location>
        <begin position="72"/>
        <end position="83"/>
    </location>
</feature>
<feature type="region of interest" description="Disordered" evidence="1">
    <location>
        <begin position="221"/>
        <end position="321"/>
    </location>
</feature>
<keyword evidence="3" id="KW-1185">Reference proteome</keyword>
<feature type="region of interest" description="Disordered" evidence="1">
    <location>
        <begin position="1"/>
        <end position="186"/>
    </location>
</feature>
<feature type="compositionally biased region" description="Basic and acidic residues" evidence="1">
    <location>
        <begin position="170"/>
        <end position="182"/>
    </location>
</feature>
<accession>A0ABQ9WGC5</accession>
<dbReference type="EMBL" id="JASSZA010000001">
    <property type="protein sequence ID" value="KAK2120686.1"/>
    <property type="molecule type" value="Genomic_DNA"/>
</dbReference>
<protein>
    <submittedName>
        <fullName evidence="2">Uncharacterized protein</fullName>
    </submittedName>
</protein>
<evidence type="ECO:0000313" key="3">
    <source>
        <dbReference type="Proteomes" id="UP001266305"/>
    </source>
</evidence>
<feature type="compositionally biased region" description="Low complexity" evidence="1">
    <location>
        <begin position="120"/>
        <end position="135"/>
    </location>
</feature>
<proteinExistence type="predicted"/>
<feature type="compositionally biased region" description="Basic and acidic residues" evidence="1">
    <location>
        <begin position="27"/>
        <end position="46"/>
    </location>
</feature>
<feature type="compositionally biased region" description="Basic and acidic residues" evidence="1">
    <location>
        <begin position="93"/>
        <end position="108"/>
    </location>
</feature>
<evidence type="ECO:0000313" key="2">
    <source>
        <dbReference type="EMBL" id="KAK2120686.1"/>
    </source>
</evidence>
<reference evidence="2 3" key="1">
    <citation type="submission" date="2023-05" db="EMBL/GenBank/DDBJ databases">
        <title>B98-5 Cell Line De Novo Hybrid Assembly: An Optical Mapping Approach.</title>
        <authorList>
            <person name="Kananen K."/>
            <person name="Auerbach J.A."/>
            <person name="Kautto E."/>
            <person name="Blachly J.S."/>
        </authorList>
    </citation>
    <scope>NUCLEOTIDE SEQUENCE [LARGE SCALE GENOMIC DNA]</scope>
    <source>
        <strain evidence="2">B95-8</strain>
        <tissue evidence="2">Cell line</tissue>
    </source>
</reference>
<organism evidence="2 3">
    <name type="scientific">Saguinus oedipus</name>
    <name type="common">Cotton-top tamarin</name>
    <name type="synonym">Oedipomidas oedipus</name>
    <dbReference type="NCBI Taxonomy" id="9490"/>
    <lineage>
        <taxon>Eukaryota</taxon>
        <taxon>Metazoa</taxon>
        <taxon>Chordata</taxon>
        <taxon>Craniata</taxon>
        <taxon>Vertebrata</taxon>
        <taxon>Euteleostomi</taxon>
        <taxon>Mammalia</taxon>
        <taxon>Eutheria</taxon>
        <taxon>Euarchontoglires</taxon>
        <taxon>Primates</taxon>
        <taxon>Haplorrhini</taxon>
        <taxon>Platyrrhini</taxon>
        <taxon>Cebidae</taxon>
        <taxon>Callitrichinae</taxon>
        <taxon>Saguinus</taxon>
    </lineage>
</organism>
<sequence>MPVLPKVPAWGKVGPATWAGGAMGTERVLKRQGSRDQRTERRKREPGLWCQNPAGLTELGPAGSASRGSTPQEKRRGRDETGPRTRPVGPGGERGRGPGIRERRDRWGCARARGPSQGGAPVASGTTTVSASGSPFDGRRVFYGNQRRSIQKDSSRPGPRPKHGSPVAHLNREQPQEPEPRSIRVAASTTAAMLSLHPLVLSSLPLPPMCPAPSTTALGVRARASGARSGSGGERLGGAAAAERREGGGQRGPRPGRSQGHGAAAAGLGRCSPPGPAAMSGYPRRSGATPLSRARCIVIPDGERGRGRVQRSRWAAAAPAR</sequence>
<name>A0ABQ9WGC5_SAGOE</name>
<evidence type="ECO:0000256" key="1">
    <source>
        <dbReference type="SAM" id="MobiDB-lite"/>
    </source>
</evidence>
<dbReference type="Proteomes" id="UP001266305">
    <property type="component" value="Unassembled WGS sequence"/>
</dbReference>
<gene>
    <name evidence="2" type="ORF">P7K49_002072</name>
</gene>